<comment type="caution">
    <text evidence="8">The sequence shown here is derived from an EMBL/GenBank/DDBJ whole genome shotgun (WGS) entry which is preliminary data.</text>
</comment>
<accession>A0ABV9SVD8</accession>
<dbReference type="InterPro" id="IPR005475">
    <property type="entry name" value="Transketolase-like_Pyr-bd"/>
</dbReference>
<feature type="domain" description="Transketolase-like pyrimidine-binding" evidence="7">
    <location>
        <begin position="592"/>
        <end position="785"/>
    </location>
</feature>
<reference evidence="9" key="1">
    <citation type="journal article" date="2019" name="Int. J. Syst. Evol. Microbiol.">
        <title>The Global Catalogue of Microorganisms (GCM) 10K type strain sequencing project: providing services to taxonomists for standard genome sequencing and annotation.</title>
        <authorList>
            <consortium name="The Broad Institute Genomics Platform"/>
            <consortium name="The Broad Institute Genome Sequencing Center for Infectious Disease"/>
            <person name="Wu L."/>
            <person name="Ma J."/>
        </authorList>
    </citation>
    <scope>NUCLEOTIDE SEQUENCE [LARGE SCALE GENOMIC DNA]</scope>
    <source>
        <strain evidence="9">CGMCC 4.7466</strain>
    </source>
</reference>
<dbReference type="Pfam" id="PF16078">
    <property type="entry name" value="2-oxogl_dehyd_N"/>
    <property type="match status" value="1"/>
</dbReference>
<gene>
    <name evidence="8" type="ORF">ACFPFU_01075</name>
</gene>
<dbReference type="Pfam" id="PF00676">
    <property type="entry name" value="E1_dh"/>
    <property type="match status" value="1"/>
</dbReference>
<comment type="cofactor">
    <cofactor evidence="1">
        <name>thiamine diphosphate</name>
        <dbReference type="ChEBI" id="CHEBI:58937"/>
    </cofactor>
</comment>
<dbReference type="EC" id="1.2.4.2" evidence="4"/>
<dbReference type="RefSeq" id="WP_377060643.1">
    <property type="nucleotide sequence ID" value="NZ_JBHSJJ010000001.1"/>
</dbReference>
<dbReference type="SMART" id="SM00861">
    <property type="entry name" value="Transket_pyr"/>
    <property type="match status" value="1"/>
</dbReference>
<dbReference type="InterPro" id="IPR031717">
    <property type="entry name" value="ODO-1/KGD_C"/>
</dbReference>
<evidence type="ECO:0000256" key="2">
    <source>
        <dbReference type="ARBA" id="ARBA00003906"/>
    </source>
</evidence>
<dbReference type="PIRSF" id="PIRSF000157">
    <property type="entry name" value="Oxoglu_dh_E1"/>
    <property type="match status" value="1"/>
</dbReference>
<dbReference type="PANTHER" id="PTHR23152">
    <property type="entry name" value="2-OXOGLUTARATE DEHYDROGENASE"/>
    <property type="match status" value="1"/>
</dbReference>
<evidence type="ECO:0000256" key="4">
    <source>
        <dbReference type="ARBA" id="ARBA00012280"/>
    </source>
</evidence>
<dbReference type="Pfam" id="PF16870">
    <property type="entry name" value="OxoGdeHyase_C"/>
    <property type="match status" value="1"/>
</dbReference>
<dbReference type="InterPro" id="IPR001017">
    <property type="entry name" value="DH_E1"/>
</dbReference>
<evidence type="ECO:0000256" key="3">
    <source>
        <dbReference type="ARBA" id="ARBA00006936"/>
    </source>
</evidence>
<evidence type="ECO:0000256" key="5">
    <source>
        <dbReference type="ARBA" id="ARBA00023002"/>
    </source>
</evidence>
<keyword evidence="6" id="KW-0786">Thiamine pyrophosphate</keyword>
<evidence type="ECO:0000259" key="7">
    <source>
        <dbReference type="SMART" id="SM00861"/>
    </source>
</evidence>
<dbReference type="Pfam" id="PF02779">
    <property type="entry name" value="Transket_pyr"/>
    <property type="match status" value="1"/>
</dbReference>
<dbReference type="GO" id="GO:0004591">
    <property type="term" value="F:oxoglutarate dehydrogenase (succinyl-transferring) activity"/>
    <property type="evidence" value="ECO:0007669"/>
    <property type="project" value="UniProtKB-EC"/>
</dbReference>
<keyword evidence="9" id="KW-1185">Reference proteome</keyword>
<dbReference type="SUPFAM" id="SSF52518">
    <property type="entry name" value="Thiamin diphosphate-binding fold (THDP-binding)"/>
    <property type="match status" value="2"/>
</dbReference>
<dbReference type="CDD" id="cd02016">
    <property type="entry name" value="TPP_E1_OGDC_like"/>
    <property type="match status" value="1"/>
</dbReference>
<evidence type="ECO:0000256" key="6">
    <source>
        <dbReference type="ARBA" id="ARBA00023052"/>
    </source>
</evidence>
<sequence>MDKYSYISNAHVAYIDELYDDYKKDPESIDPSWKTFFDGFEFAITQYGEDTDVSPIHAKDAPVNGNLATKGTMMDMEQLPKEIKVRALIHAYRSRAHLRSKTNPVRQRRDRKALLDIEDFGLSQDDLNTEYQAGNEIGIGTAKLSKIIESLRKIYEGSMGFEYLYIRDPEMLDWLRQKIEKEALEFNPPAEDKKRILSKLNEAVVFENFLHTKYLGQKRFSLEGGESTIPFLDALINKASDLGVDEVMIGMAHRGRLNVLANIMGKTYEQIFSEFEGTAKPDLTMGDGDVKYHMGFSSEVPTKSGKLMILKLAPNPSHLEAVNPVVEGFVRAKIDHHYDNDASKMIPILIHGDAAVAGQGIVYEVTQMANLKGYYTGGTIHFIINNQVGFTTDFDDARSSIYCTDVAKIIDAPVIHVNGDDPEAVVYAAKLAAEFRQKYKKDIFVDMVCYRRHGHNESDEPKFTQPELYNIISKHPNPREIYNKALLERGHVDAQLAKQMDKEFRQLLQDRLNMVKEKPLPYHFSPFEKAWKKLKRATPEDFEESPDTSISSAFVDKVAEALTYVPKGFKPIKQIEAQMKQRKEMFFQTKSLNWAAAELLAYGSLLLEGKTVRLTGQDCQRGTFSHRHAVLHDANTNKPYNSLKELKDSKGKFYIYNSLLSEYAVLGFEYGYAMANPDALTIWEAQFGDFANGAQTMIDQFITSGESKWQKMNGLVMLLPHGYEGQGPEHSNARPERFLQLSAEYNVVVANITEPSNFFHMLRRQLAWNFRKPCIVMSPKSLLRHPKVFSPMEEFTSGKFREIITDPQIDPKKASRVVLCSGKIYYELLELREKEKINDVSIIRIEQLHPLPKNQLMNALKTFSKKAEVVWVQEEPENMGYWAYMVRNLFKDIDMNVIARKPSASPATGYHKVHVEEQKNILEKALKIIS</sequence>
<dbReference type="Gene3D" id="3.40.50.970">
    <property type="match status" value="1"/>
</dbReference>
<dbReference type="EMBL" id="JBHSJJ010000001">
    <property type="protein sequence ID" value="MFC4870260.1"/>
    <property type="molecule type" value="Genomic_DNA"/>
</dbReference>
<dbReference type="Gene3D" id="3.40.50.11610">
    <property type="entry name" value="Multifunctional 2-oxoglutarate metabolism enzyme, C-terminal domain"/>
    <property type="match status" value="1"/>
</dbReference>
<evidence type="ECO:0000313" key="8">
    <source>
        <dbReference type="EMBL" id="MFC4870260.1"/>
    </source>
</evidence>
<dbReference type="InterPro" id="IPR032106">
    <property type="entry name" value="2-oxogl_dehyd_N"/>
</dbReference>
<dbReference type="NCBIfam" id="NF008907">
    <property type="entry name" value="PRK12270.1"/>
    <property type="match status" value="1"/>
</dbReference>
<keyword evidence="5 8" id="KW-0560">Oxidoreductase</keyword>
<dbReference type="Gene3D" id="3.40.50.12470">
    <property type="match status" value="1"/>
</dbReference>
<comment type="function">
    <text evidence="2">E1 component of the 2-oxoglutarate dehydrogenase (OGDH) complex which catalyzes the decarboxylation of 2-oxoglutarate, the first step in the conversion of 2-oxoglutarate to succinyl-CoA and CO(2).</text>
</comment>
<dbReference type="PANTHER" id="PTHR23152:SF4">
    <property type="entry name" value="2-OXOADIPATE DEHYDROGENASE COMPLEX COMPONENT E1"/>
    <property type="match status" value="1"/>
</dbReference>
<dbReference type="Gene3D" id="1.10.287.1150">
    <property type="entry name" value="TPP helical domain"/>
    <property type="match status" value="1"/>
</dbReference>
<protein>
    <recommendedName>
        <fullName evidence="4">oxoglutarate dehydrogenase (succinyl-transferring)</fullName>
        <ecNumber evidence="4">1.2.4.2</ecNumber>
    </recommendedName>
</protein>
<dbReference type="InterPro" id="IPR042179">
    <property type="entry name" value="KGD_C_sf"/>
</dbReference>
<dbReference type="Proteomes" id="UP001595818">
    <property type="component" value="Unassembled WGS sequence"/>
</dbReference>
<evidence type="ECO:0000313" key="9">
    <source>
        <dbReference type="Proteomes" id="UP001595818"/>
    </source>
</evidence>
<dbReference type="InterPro" id="IPR029061">
    <property type="entry name" value="THDP-binding"/>
</dbReference>
<comment type="similarity">
    <text evidence="3">Belongs to the alpha-ketoglutarate dehydrogenase family.</text>
</comment>
<name>A0ABV9SVD8_9BACT</name>
<dbReference type="NCBIfam" id="TIGR00239">
    <property type="entry name" value="2oxo_dh_E1"/>
    <property type="match status" value="1"/>
</dbReference>
<dbReference type="NCBIfam" id="NF006914">
    <property type="entry name" value="PRK09404.1"/>
    <property type="match status" value="1"/>
</dbReference>
<dbReference type="InterPro" id="IPR011603">
    <property type="entry name" value="2oxoglutarate_DH_E1"/>
</dbReference>
<organism evidence="8 9">
    <name type="scientific">Negadavirga shengliensis</name>
    <dbReference type="NCBI Taxonomy" id="1389218"/>
    <lineage>
        <taxon>Bacteria</taxon>
        <taxon>Pseudomonadati</taxon>
        <taxon>Bacteroidota</taxon>
        <taxon>Cytophagia</taxon>
        <taxon>Cytophagales</taxon>
        <taxon>Cyclobacteriaceae</taxon>
        <taxon>Negadavirga</taxon>
    </lineage>
</organism>
<evidence type="ECO:0000256" key="1">
    <source>
        <dbReference type="ARBA" id="ARBA00001964"/>
    </source>
</evidence>
<proteinExistence type="inferred from homology"/>